<evidence type="ECO:0000256" key="3">
    <source>
        <dbReference type="SAM" id="MobiDB-lite"/>
    </source>
</evidence>
<keyword evidence="4" id="KW-1133">Transmembrane helix</keyword>
<evidence type="ECO:0000259" key="5">
    <source>
        <dbReference type="Pfam" id="PF08718"/>
    </source>
</evidence>
<reference evidence="6" key="1">
    <citation type="submission" date="2013-12" db="EMBL/GenBank/DDBJ databases">
        <title>The Genome Sequence of Aphanomyces astaci APO3.</title>
        <authorList>
            <consortium name="The Broad Institute Genomics Platform"/>
            <person name="Russ C."/>
            <person name="Tyler B."/>
            <person name="van West P."/>
            <person name="Dieguez-Uribeondo J."/>
            <person name="Young S.K."/>
            <person name="Zeng Q."/>
            <person name="Gargeya S."/>
            <person name="Fitzgerald M."/>
            <person name="Abouelleil A."/>
            <person name="Alvarado L."/>
            <person name="Chapman S.B."/>
            <person name="Gainer-Dewar J."/>
            <person name="Goldberg J."/>
            <person name="Griggs A."/>
            <person name="Gujja S."/>
            <person name="Hansen M."/>
            <person name="Howarth C."/>
            <person name="Imamovic A."/>
            <person name="Ireland A."/>
            <person name="Larimer J."/>
            <person name="McCowan C."/>
            <person name="Murphy C."/>
            <person name="Pearson M."/>
            <person name="Poon T.W."/>
            <person name="Priest M."/>
            <person name="Roberts A."/>
            <person name="Saif S."/>
            <person name="Shea T."/>
            <person name="Sykes S."/>
            <person name="Wortman J."/>
            <person name="Nusbaum C."/>
            <person name="Birren B."/>
        </authorList>
    </citation>
    <scope>NUCLEOTIDE SEQUENCE [LARGE SCALE GENOMIC DNA]</scope>
    <source>
        <strain evidence="6">APO3</strain>
    </source>
</reference>
<protein>
    <recommendedName>
        <fullName evidence="5">Glycolipid transfer protein domain-containing protein</fullName>
    </recommendedName>
</protein>
<dbReference type="RefSeq" id="XP_009824872.1">
    <property type="nucleotide sequence ID" value="XM_009826570.1"/>
</dbReference>
<dbReference type="AlphaFoldDB" id="W4H2Z4"/>
<dbReference type="PANTHER" id="PTHR15454">
    <property type="entry name" value="NISCHARIN RELATED"/>
    <property type="match status" value="1"/>
</dbReference>
<gene>
    <name evidence="6" type="ORF">H257_02773</name>
</gene>
<evidence type="ECO:0000313" key="6">
    <source>
        <dbReference type="EMBL" id="ETV86400.1"/>
    </source>
</evidence>
<keyword evidence="2" id="KW-0677">Repeat</keyword>
<dbReference type="InterPro" id="IPR036497">
    <property type="entry name" value="GLTP_sf"/>
</dbReference>
<dbReference type="GO" id="GO:0120013">
    <property type="term" value="F:lipid transfer activity"/>
    <property type="evidence" value="ECO:0007669"/>
    <property type="project" value="InterPro"/>
</dbReference>
<feature type="compositionally biased region" description="Low complexity" evidence="3">
    <location>
        <begin position="119"/>
        <end position="130"/>
    </location>
</feature>
<sequence length="841" mass="92154">MEPPKAGGVASAAEVPQRQERMINPSHQLHHLTKEMSKAVALNVDTTMRNRTKSSIHHAQQTNSHNDDSGSGSSSSSSSSSSAESSPNPSPTALVSTRPLPSPATDRVHSSLKPPRQKSSPAASTSSSSEALLMPGKAFLESFYMFLKQHAKSLRVRNPRLQVMLNPPCLHYLEGCFLAMLQPSWHPENGAVMQWQARRDHHHHHDAAATTNTPLSTSNNQSAAHQGMSKTNRMLKLAGYVLHVIDLNIQTLPDTMPLPSTCNLAIFSSLLYLNIVGVLFQDIQHLSTLRKQLIELHVTRTIVPSLAALLGEGGGTWDALKVLELVDCGLSKLDPSLALAPCLHTLNVAHNDLQTLAHLENCPHLTLVNVSHNHLSSVAGAHRYLAAVASLDLSHNHLTSTSGLEKMFTLQRLDLAHNVVPTTGEVAYLVSLPLLHDLSLLGNPFVDVAYRERVLELLGRGVVLDNTPWSPAELNLVGRLHPPAIDTVHVPLDAVDDRISPAKAHVPTNPFLYDLKTIWGEGDVVQDILRRTGVLCGLLVIAHVLAQWIWPTTDSMSDDRDNYMMWTVGSLVTVVVAVAGPLYGVQLYRTATSLSSIPTDDMMSTNYSSRTLLSPRMSKQLSFNTNQDDNDDLITTTEVASLDVLSTALEVLVESSADMPLHDFITMAGEIHKLLSFLGTLGGVALKPWVVDEASLLQLWAKVGNDSTVSIQRLVRDDVARHDAHSITRTVLHMVPVLLFVRTLCLEMEKSADATLLECVATAYTSTIAKQNKHAWLVQKAVLSTMQLSPVTRLDLLLMWDVEDVDQDAEFKEQRLHAIGRMLDILVVPLAKLRDVYNISD</sequence>
<evidence type="ECO:0000256" key="2">
    <source>
        <dbReference type="ARBA" id="ARBA00022737"/>
    </source>
</evidence>
<feature type="compositionally biased region" description="Low complexity" evidence="3">
    <location>
        <begin position="69"/>
        <end position="86"/>
    </location>
</feature>
<feature type="region of interest" description="Disordered" evidence="3">
    <location>
        <begin position="1"/>
        <end position="130"/>
    </location>
</feature>
<dbReference type="Gene3D" id="1.10.3520.10">
    <property type="entry name" value="Glycolipid transfer protein"/>
    <property type="match status" value="1"/>
</dbReference>
<dbReference type="Pfam" id="PF08718">
    <property type="entry name" value="GLTP"/>
    <property type="match status" value="1"/>
</dbReference>
<dbReference type="SUPFAM" id="SSF52075">
    <property type="entry name" value="Outer arm dynein light chain 1"/>
    <property type="match status" value="1"/>
</dbReference>
<dbReference type="VEuPathDB" id="FungiDB:H257_02773"/>
<dbReference type="Gene3D" id="3.80.10.10">
    <property type="entry name" value="Ribonuclease Inhibitor"/>
    <property type="match status" value="2"/>
</dbReference>
<keyword evidence="1" id="KW-0433">Leucine-rich repeat</keyword>
<dbReference type="OrthoDB" id="430293at2759"/>
<dbReference type="PROSITE" id="PS51450">
    <property type="entry name" value="LRR"/>
    <property type="match status" value="1"/>
</dbReference>
<dbReference type="GO" id="GO:0005737">
    <property type="term" value="C:cytoplasm"/>
    <property type="evidence" value="ECO:0007669"/>
    <property type="project" value="InterPro"/>
</dbReference>
<name>W4H2Z4_APHAT</name>
<dbReference type="SUPFAM" id="SSF110004">
    <property type="entry name" value="Glycolipid transfer protein, GLTP"/>
    <property type="match status" value="1"/>
</dbReference>
<accession>W4H2Z4</accession>
<feature type="compositionally biased region" description="Polar residues" evidence="3">
    <location>
        <begin position="210"/>
        <end position="226"/>
    </location>
</feature>
<evidence type="ECO:0000256" key="1">
    <source>
        <dbReference type="ARBA" id="ARBA00022614"/>
    </source>
</evidence>
<feature type="domain" description="Glycolipid transfer protein" evidence="5">
    <location>
        <begin position="661"/>
        <end position="791"/>
    </location>
</feature>
<evidence type="ECO:0000256" key="4">
    <source>
        <dbReference type="SAM" id="Phobius"/>
    </source>
</evidence>
<feature type="transmembrane region" description="Helical" evidence="4">
    <location>
        <begin position="532"/>
        <end position="551"/>
    </location>
</feature>
<dbReference type="PANTHER" id="PTHR15454:SF56">
    <property type="entry name" value="PROTEIN PHOSPHATASE 1 REGULATORY SUBUNIT 7-RELATED"/>
    <property type="match status" value="1"/>
</dbReference>
<organism evidence="6">
    <name type="scientific">Aphanomyces astaci</name>
    <name type="common">Crayfish plague agent</name>
    <dbReference type="NCBI Taxonomy" id="112090"/>
    <lineage>
        <taxon>Eukaryota</taxon>
        <taxon>Sar</taxon>
        <taxon>Stramenopiles</taxon>
        <taxon>Oomycota</taxon>
        <taxon>Saprolegniomycetes</taxon>
        <taxon>Saprolegniales</taxon>
        <taxon>Verrucalvaceae</taxon>
        <taxon>Aphanomyces</taxon>
    </lineage>
</organism>
<feature type="region of interest" description="Disordered" evidence="3">
    <location>
        <begin position="200"/>
        <end position="226"/>
    </location>
</feature>
<keyword evidence="4" id="KW-0472">Membrane</keyword>
<dbReference type="GeneID" id="20804769"/>
<dbReference type="EMBL" id="KI913117">
    <property type="protein sequence ID" value="ETV86400.1"/>
    <property type="molecule type" value="Genomic_DNA"/>
</dbReference>
<dbReference type="InterPro" id="IPR032675">
    <property type="entry name" value="LRR_dom_sf"/>
</dbReference>
<proteinExistence type="predicted"/>
<dbReference type="InterPro" id="IPR014830">
    <property type="entry name" value="Glycolipid_transfer_prot_dom"/>
</dbReference>
<feature type="transmembrane region" description="Helical" evidence="4">
    <location>
        <begin position="563"/>
        <end position="585"/>
    </location>
</feature>
<keyword evidence="4" id="KW-0812">Transmembrane</keyword>
<dbReference type="InterPro" id="IPR001611">
    <property type="entry name" value="Leu-rich_rpt"/>
</dbReference>